<evidence type="ECO:0000313" key="3">
    <source>
        <dbReference type="EMBL" id="OWJ69091.1"/>
    </source>
</evidence>
<protein>
    <recommendedName>
        <fullName evidence="2">VOC domain-containing protein</fullName>
    </recommendedName>
</protein>
<keyword evidence="4" id="KW-1185">Reference proteome</keyword>
<reference evidence="4" key="1">
    <citation type="submission" date="2017-05" db="EMBL/GenBank/DDBJ databases">
        <authorList>
            <person name="Macchi M."/>
            <person name="Festa S."/>
            <person name="Coppotelli B.M."/>
            <person name="Morelli I.S."/>
        </authorList>
    </citation>
    <scope>NUCLEOTIDE SEQUENCE [LARGE SCALE GENOMIC DNA]</scope>
    <source>
        <strain evidence="4">I</strain>
    </source>
</reference>
<evidence type="ECO:0000259" key="2">
    <source>
        <dbReference type="PROSITE" id="PS51819"/>
    </source>
</evidence>
<dbReference type="GO" id="GO:0004493">
    <property type="term" value="F:methylmalonyl-CoA epimerase activity"/>
    <property type="evidence" value="ECO:0007669"/>
    <property type="project" value="TreeGrafter"/>
</dbReference>
<name>A0A211ZUX7_9PROT</name>
<dbReference type="Gene3D" id="3.10.180.10">
    <property type="entry name" value="2,3-Dihydroxybiphenyl 1,2-Dioxygenase, domain 1"/>
    <property type="match status" value="1"/>
</dbReference>
<dbReference type="EMBL" id="NHON01000001">
    <property type="protein sequence ID" value="OWJ69091.1"/>
    <property type="molecule type" value="Genomic_DNA"/>
</dbReference>
<dbReference type="GO" id="GO:0046491">
    <property type="term" value="P:L-methylmalonyl-CoA metabolic process"/>
    <property type="evidence" value="ECO:0007669"/>
    <property type="project" value="TreeGrafter"/>
</dbReference>
<dbReference type="AlphaFoldDB" id="A0A211ZUX7"/>
<dbReference type="InterPro" id="IPR051785">
    <property type="entry name" value="MMCE/EMCE_epimerase"/>
</dbReference>
<evidence type="ECO:0000313" key="4">
    <source>
        <dbReference type="Proteomes" id="UP000196655"/>
    </source>
</evidence>
<dbReference type="PROSITE" id="PS51819">
    <property type="entry name" value="VOC"/>
    <property type="match status" value="1"/>
</dbReference>
<sequence>MGAPVLQPEMLCQVGFVVHDVVATARKYAEAFGFPMPEIIQTPGFDKARTTVGGVPSEATARLAFFQTGQLVVELIEPDETPSVWRDFLDRNGEGVHHIAFRVADTKATEARLAQEGIAALQQGLFVDGSGMYSYLDTAPQLGVMIELLETFGKKS</sequence>
<dbReference type="InterPro" id="IPR029068">
    <property type="entry name" value="Glyas_Bleomycin-R_OHBP_Dase"/>
</dbReference>
<gene>
    <name evidence="3" type="ORF">BWR60_00690</name>
</gene>
<dbReference type="RefSeq" id="WP_088149080.1">
    <property type="nucleotide sequence ID" value="NZ_NHON01000001.1"/>
</dbReference>
<dbReference type="InterPro" id="IPR037523">
    <property type="entry name" value="VOC_core"/>
</dbReference>
<feature type="domain" description="VOC" evidence="2">
    <location>
        <begin position="10"/>
        <end position="151"/>
    </location>
</feature>
<comment type="caution">
    <text evidence="3">The sequence shown here is derived from an EMBL/GenBank/DDBJ whole genome shotgun (WGS) entry which is preliminary data.</text>
</comment>
<dbReference type="PANTHER" id="PTHR43048">
    <property type="entry name" value="METHYLMALONYL-COA EPIMERASE"/>
    <property type="match status" value="1"/>
</dbReference>
<keyword evidence="1" id="KW-0479">Metal-binding</keyword>
<dbReference type="PANTHER" id="PTHR43048:SF3">
    <property type="entry name" value="METHYLMALONYL-COA EPIMERASE, MITOCHONDRIAL"/>
    <property type="match status" value="1"/>
</dbReference>
<dbReference type="OrthoDB" id="9788468at2"/>
<proteinExistence type="predicted"/>
<dbReference type="SUPFAM" id="SSF54593">
    <property type="entry name" value="Glyoxalase/Bleomycin resistance protein/Dihydroxybiphenyl dioxygenase"/>
    <property type="match status" value="1"/>
</dbReference>
<evidence type="ECO:0000256" key="1">
    <source>
        <dbReference type="ARBA" id="ARBA00022723"/>
    </source>
</evidence>
<dbReference type="Proteomes" id="UP000196655">
    <property type="component" value="Unassembled WGS sequence"/>
</dbReference>
<organism evidence="3 4">
    <name type="scientific">Inquilinus limosus</name>
    <dbReference type="NCBI Taxonomy" id="171674"/>
    <lineage>
        <taxon>Bacteria</taxon>
        <taxon>Pseudomonadati</taxon>
        <taxon>Pseudomonadota</taxon>
        <taxon>Alphaproteobacteria</taxon>
        <taxon>Rhodospirillales</taxon>
        <taxon>Rhodospirillaceae</taxon>
        <taxon>Inquilinus</taxon>
    </lineage>
</organism>
<dbReference type="Pfam" id="PF13669">
    <property type="entry name" value="Glyoxalase_4"/>
    <property type="match status" value="1"/>
</dbReference>
<accession>A0A211ZUX7</accession>
<dbReference type="GO" id="GO:0046872">
    <property type="term" value="F:metal ion binding"/>
    <property type="evidence" value="ECO:0007669"/>
    <property type="project" value="UniProtKB-KW"/>
</dbReference>